<accession>A0ABV4CZG3</accession>
<reference evidence="2 3" key="1">
    <citation type="submission" date="2024-03" db="EMBL/GenBank/DDBJ databases">
        <title>Mouse gut bacterial collection (mGBC) of GemPharmatech.</title>
        <authorList>
            <person name="He Y."/>
            <person name="Dong L."/>
            <person name="Wu D."/>
            <person name="Gao X."/>
            <person name="Lin Z."/>
        </authorList>
    </citation>
    <scope>NUCLEOTIDE SEQUENCE [LARGE SCALE GENOMIC DNA]</scope>
    <source>
        <strain evidence="2 3">61-15</strain>
    </source>
</reference>
<feature type="compositionally biased region" description="Basic and acidic residues" evidence="1">
    <location>
        <begin position="160"/>
        <end position="170"/>
    </location>
</feature>
<keyword evidence="3" id="KW-1185">Reference proteome</keyword>
<proteinExistence type="predicted"/>
<dbReference type="EMBL" id="JBCLSH010000001">
    <property type="protein sequence ID" value="MEY8442691.1"/>
    <property type="molecule type" value="Genomic_DNA"/>
</dbReference>
<protein>
    <submittedName>
        <fullName evidence="2">YutD family protein</fullName>
    </submittedName>
</protein>
<dbReference type="Pfam" id="PF06265">
    <property type="entry name" value="YutD-like"/>
    <property type="match status" value="1"/>
</dbReference>
<evidence type="ECO:0000313" key="2">
    <source>
        <dbReference type="EMBL" id="MEY8442691.1"/>
    </source>
</evidence>
<feature type="region of interest" description="Disordered" evidence="1">
    <location>
        <begin position="132"/>
        <end position="202"/>
    </location>
</feature>
<dbReference type="Gene3D" id="3.50.4.20">
    <property type="match status" value="1"/>
</dbReference>
<dbReference type="PIRSF" id="PIRSF012565">
    <property type="entry name" value="DUF1027"/>
    <property type="match status" value="1"/>
</dbReference>
<feature type="compositionally biased region" description="Basic and acidic residues" evidence="1">
    <location>
        <begin position="132"/>
        <end position="151"/>
    </location>
</feature>
<evidence type="ECO:0000313" key="3">
    <source>
        <dbReference type="Proteomes" id="UP001565283"/>
    </source>
</evidence>
<dbReference type="RefSeq" id="WP_251713002.1">
    <property type="nucleotide sequence ID" value="NZ_CALPDE010000013.1"/>
</dbReference>
<dbReference type="InterPro" id="IPR038141">
    <property type="entry name" value="YutD-like_sf"/>
</dbReference>
<organism evidence="2 3">
    <name type="scientific">Lactococcus ileimucosae</name>
    <dbReference type="NCBI Taxonomy" id="2941329"/>
    <lineage>
        <taxon>Bacteria</taxon>
        <taxon>Bacillati</taxon>
        <taxon>Bacillota</taxon>
        <taxon>Bacilli</taxon>
        <taxon>Lactobacillales</taxon>
        <taxon>Streptococcaceae</taxon>
        <taxon>Lactococcus</taxon>
    </lineage>
</organism>
<sequence>MPKEVDESKLSYNRFPGEHVISNGDIVKIGGKTFHLVYNYREGFDAEKLEQRFSDIFDKYDYIVGDWGFEQLRLKGFFSASRKKMQSENKIDRLEDYINEYCNYGCAYFVLRRVRSQDEAYTSERVFEDKPRHPKFDKLRQRNNRSKDRNSQKKQKKNEKKQFEIRDKSAKINSKVSENEKNGKISHSKSNFIIRERSKTTK</sequence>
<comment type="caution">
    <text evidence="2">The sequence shown here is derived from an EMBL/GenBank/DDBJ whole genome shotgun (WGS) entry which is preliminary data.</text>
</comment>
<gene>
    <name evidence="2" type="ORF">AALA52_00200</name>
</gene>
<dbReference type="InterPro" id="IPR009370">
    <property type="entry name" value="YutD-like"/>
</dbReference>
<evidence type="ECO:0000256" key="1">
    <source>
        <dbReference type="SAM" id="MobiDB-lite"/>
    </source>
</evidence>
<name>A0ABV4CZG3_9LACT</name>
<dbReference type="Proteomes" id="UP001565283">
    <property type="component" value="Unassembled WGS sequence"/>
</dbReference>